<feature type="compositionally biased region" description="Basic and acidic residues" evidence="7">
    <location>
        <begin position="44"/>
        <end position="58"/>
    </location>
</feature>
<dbReference type="Pfam" id="PF00698">
    <property type="entry name" value="Acyl_transf_1"/>
    <property type="match status" value="2"/>
</dbReference>
<evidence type="ECO:0000256" key="3">
    <source>
        <dbReference type="ARBA" id="ARBA00022679"/>
    </source>
</evidence>
<dbReference type="Proteomes" id="UP001204746">
    <property type="component" value="Unassembled WGS sequence"/>
</dbReference>
<evidence type="ECO:0000256" key="6">
    <source>
        <dbReference type="ARBA" id="ARBA00023315"/>
    </source>
</evidence>
<dbReference type="PROSITE" id="PS00012">
    <property type="entry name" value="PHOSPHOPANTETHEINE"/>
    <property type="match status" value="1"/>
</dbReference>
<dbReference type="Pfam" id="PF00550">
    <property type="entry name" value="PP-binding"/>
    <property type="match status" value="1"/>
</dbReference>
<dbReference type="SUPFAM" id="SSF53901">
    <property type="entry name" value="Thiolase-like"/>
    <property type="match status" value="2"/>
</dbReference>
<dbReference type="InterPro" id="IPR014043">
    <property type="entry name" value="Acyl_transferase_dom"/>
</dbReference>
<dbReference type="PANTHER" id="PTHR43775:SF51">
    <property type="entry name" value="INACTIVE PHENOLPHTHIOCEROL SYNTHESIS POLYKETIDE SYNTHASE TYPE I PKS1-RELATED"/>
    <property type="match status" value="1"/>
</dbReference>
<dbReference type="RefSeq" id="WP_256653135.1">
    <property type="nucleotide sequence ID" value="NZ_JANIAA010000024.1"/>
</dbReference>
<dbReference type="Pfam" id="PF16197">
    <property type="entry name" value="KAsynt_C_assoc"/>
    <property type="match status" value="2"/>
</dbReference>
<dbReference type="Gene3D" id="3.30.70.3290">
    <property type="match status" value="2"/>
</dbReference>
<feature type="domain" description="Carrier" evidence="8">
    <location>
        <begin position="929"/>
        <end position="1004"/>
    </location>
</feature>
<dbReference type="InterPro" id="IPR001227">
    <property type="entry name" value="Ac_transferase_dom_sf"/>
</dbReference>
<keyword evidence="4" id="KW-0045">Antibiotic biosynthesis</keyword>
<evidence type="ECO:0000256" key="4">
    <source>
        <dbReference type="ARBA" id="ARBA00023194"/>
    </source>
</evidence>
<evidence type="ECO:0000256" key="5">
    <source>
        <dbReference type="ARBA" id="ARBA00023268"/>
    </source>
</evidence>
<evidence type="ECO:0000259" key="8">
    <source>
        <dbReference type="PROSITE" id="PS50075"/>
    </source>
</evidence>
<dbReference type="Pfam" id="PF00109">
    <property type="entry name" value="ketoacyl-synt"/>
    <property type="match status" value="2"/>
</dbReference>
<dbReference type="SMART" id="SM00827">
    <property type="entry name" value="PKS_AT"/>
    <property type="match status" value="1"/>
</dbReference>
<feature type="region of interest" description="Disordered" evidence="7">
    <location>
        <begin position="431"/>
        <end position="452"/>
    </location>
</feature>
<dbReference type="SMART" id="SM00825">
    <property type="entry name" value="PKS_KS"/>
    <property type="match status" value="2"/>
</dbReference>
<feature type="region of interest" description="Disordered" evidence="7">
    <location>
        <begin position="885"/>
        <end position="917"/>
    </location>
</feature>
<reference evidence="10 11" key="1">
    <citation type="submission" date="2022-07" db="EMBL/GenBank/DDBJ databases">
        <authorList>
            <person name="Phongsopitanun W."/>
            <person name="Tanasupawat S."/>
        </authorList>
    </citation>
    <scope>NUCLEOTIDE SEQUENCE [LARGE SCALE GENOMIC DNA]</scope>
    <source>
        <strain evidence="10 11">RCU-064</strain>
    </source>
</reference>
<dbReference type="InterPro" id="IPR014030">
    <property type="entry name" value="Ketoacyl_synth_N"/>
</dbReference>
<dbReference type="PANTHER" id="PTHR43775">
    <property type="entry name" value="FATTY ACID SYNTHASE"/>
    <property type="match status" value="1"/>
</dbReference>
<dbReference type="InterPro" id="IPR050091">
    <property type="entry name" value="PKS_NRPS_Biosynth_Enz"/>
</dbReference>
<feature type="domain" description="Ketosynthase family 3 (KS3)" evidence="9">
    <location>
        <begin position="4"/>
        <end position="425"/>
    </location>
</feature>
<dbReference type="InterPro" id="IPR009081">
    <property type="entry name" value="PP-bd_ACP"/>
</dbReference>
<dbReference type="Pfam" id="PF02801">
    <property type="entry name" value="Ketoacyl-synt_C"/>
    <property type="match status" value="2"/>
</dbReference>
<comment type="caution">
    <text evidence="10">The sequence shown here is derived from an EMBL/GenBank/DDBJ whole genome shotgun (WGS) entry which is preliminary data.</text>
</comment>
<feature type="non-terminal residue" evidence="10">
    <location>
        <position position="1590"/>
    </location>
</feature>
<keyword evidence="2" id="KW-0597">Phosphoprotein</keyword>
<name>A0ABT1V4E5_9ACTN</name>
<evidence type="ECO:0000313" key="11">
    <source>
        <dbReference type="Proteomes" id="UP001204746"/>
    </source>
</evidence>
<gene>
    <name evidence="10" type="ORF">NP777_29110</name>
</gene>
<feature type="domain" description="Ketosynthase family 3 (KS3)" evidence="9">
    <location>
        <begin position="1023"/>
        <end position="1446"/>
    </location>
</feature>
<keyword evidence="1" id="KW-0596">Phosphopantetheine</keyword>
<evidence type="ECO:0000313" key="10">
    <source>
        <dbReference type="EMBL" id="MCQ8192264.1"/>
    </source>
</evidence>
<dbReference type="InterPro" id="IPR020806">
    <property type="entry name" value="PKS_PP-bd"/>
</dbReference>
<dbReference type="InterPro" id="IPR016036">
    <property type="entry name" value="Malonyl_transacylase_ACP-bd"/>
</dbReference>
<sequence>MEPDEAIAVVGMSCRFPQAPDPEAFWRLLSEGISAIGEVPAGRWTDDRPTPPGTDDRSMPPAIRRGGFIDDVDRFDPAFFGISPREAAATDPQQRLMLELTWEGLEDAGIVPATLRGATVGAFIGAGSDDYASLIRARGRSHHTLTGTQRGMIANRLSHVFGLSGPSVTVDAAQASSLVAVHMAVESVRRGESRLALAGGVNLNLSAETAADIAAFGALSPDGRCFTFDARANGYVRGEGGGLVVLKPLSDALADGDTVYCVIEGSAVNNDGGGASLTAPDPDGQRQVLRLAQRRAAIPPEAVQYVELHGTGTALGDPAEAAALGAVFGRSGAGPVQLGSVKTNIGHLEAAAGIAGLLKTALAIHHRQLPAGLNYRTPNPRIPMGELNLEMRLAPGEWPKADSRLVAGVSSFGMGGTNCHVLLAEPLVGAPSHASAHHPEPDSRPSPVPVPLPLPLSGVSAAALRGQAMRLRPYLERSPNLTDLSFSLATTRTSFDHRAVLITGQATDAAHGLEALAEGGTVAGLVTGTARAAGKLAFAFAGQGSQRLGMGRELATAFPVFAQALDEVCTALDAHLDRPLRDVIHGDDAELLNRTVYAQAGLFAVEVALFRLLEDFGLVPDLLIGHSLGEVSAAHVAGVLSLADAAAFVAARGRLMQAVTEPGAMVSLEATEDEVTRALMAGGASDDGARVCVAAVNGPTATVVSGDERAVLDLAAEWTRRGRQTKRLRTSHAFHSPHLDPVLDELRHIAENLTYRAPRIPLVSNVTGRRATAEELCAPEYWVRHVRRTVRFLDGVRCLEDEGVTTIVELGPDKALTTLARDCLTGPGTLVGTLRRDRPEPQALVTALAELYVSGVEVAWSPLVSGGRRIPLPTYAFQRQRHWFSAPGPERTDTGLSGGETPDTGLSGDETPGTGLSGDEAPGIGLSGGELLGMVRAHAAVVLGYPSVTAIGAGHTFKQLGFDSITAVELCERLGAAIALPLPGTALFDYPTPAALAEHLHRRLHGRTDEQAAPATVPTPEGGDPVVIVGMGCRFPGRAHSPEDLWRIVADGEDAISGFPSDRGWDLDGLYHPDPDRSGTSYARDGGFLYDAAQFDAGFFGISPREAEAMDPQQRLLLETSWEALERAGIPAEHIKGSSTGVFIGASSVGYAADAGEAAEGYQLTGTAASVASGRVSYTLGLEGPAVTVDTACSSSLVALHLAVQSLRAGECSLALAGGVTVMATPAMFVEFSRQRGLATDGRCKAFAAAADGTGWAEGVGVLVVERLSDAERNGHRVLAVVRGSAVNQDGASNGLTAPNGPSQQRVIRQALVSAGLSAVDVDAVEAHGTGTTLGDPIEAQALLATYGQGRVADRPLWLGSIKSNIGHTQAAAGVAGVIKMVMAMRHGVLPRTLHVDAPSPHVDWSGGRVKLLTETTPWPTTGGLRRAGVSSFGVSGTNAHVILEQAPETARPTGPTGGGDGEATAVAWVLSGQGEAGLRAQAERLRGFMAAGPRLTSAEVGWSLASTRTTLPHRAVVVGAGRDELLRGVNAVANGIPAPGVVRGTGASGDVVFVFPGQGSQWVGMALELVESSSVFAGRLGECADALGL</sequence>
<dbReference type="PROSITE" id="PS50075">
    <property type="entry name" value="CARRIER"/>
    <property type="match status" value="1"/>
</dbReference>
<keyword evidence="11" id="KW-1185">Reference proteome</keyword>
<proteinExistence type="predicted"/>
<feature type="region of interest" description="Disordered" evidence="7">
    <location>
        <begin position="40"/>
        <end position="62"/>
    </location>
</feature>
<dbReference type="InterPro" id="IPR014031">
    <property type="entry name" value="Ketoacyl_synth_C"/>
</dbReference>
<dbReference type="PROSITE" id="PS52004">
    <property type="entry name" value="KS3_2"/>
    <property type="match status" value="2"/>
</dbReference>
<dbReference type="EMBL" id="JANIAA010000024">
    <property type="protein sequence ID" value="MCQ8192264.1"/>
    <property type="molecule type" value="Genomic_DNA"/>
</dbReference>
<dbReference type="GO" id="GO:0016746">
    <property type="term" value="F:acyltransferase activity"/>
    <property type="evidence" value="ECO:0007669"/>
    <property type="project" value="UniProtKB-KW"/>
</dbReference>
<dbReference type="SUPFAM" id="SSF47336">
    <property type="entry name" value="ACP-like"/>
    <property type="match status" value="1"/>
</dbReference>
<dbReference type="InterPro" id="IPR016035">
    <property type="entry name" value="Acyl_Trfase/lysoPLipase"/>
</dbReference>
<evidence type="ECO:0000256" key="1">
    <source>
        <dbReference type="ARBA" id="ARBA00022450"/>
    </source>
</evidence>
<dbReference type="SMART" id="SM00823">
    <property type="entry name" value="PKS_PP"/>
    <property type="match status" value="1"/>
</dbReference>
<evidence type="ECO:0000259" key="9">
    <source>
        <dbReference type="PROSITE" id="PS52004"/>
    </source>
</evidence>
<keyword evidence="3" id="KW-0808">Transferase</keyword>
<dbReference type="InterPro" id="IPR018201">
    <property type="entry name" value="Ketoacyl_synth_AS"/>
</dbReference>
<dbReference type="Gene3D" id="3.40.366.10">
    <property type="entry name" value="Malonyl-Coenzyme A Acyl Carrier Protein, domain 2"/>
    <property type="match status" value="2"/>
</dbReference>
<dbReference type="InterPro" id="IPR036736">
    <property type="entry name" value="ACP-like_sf"/>
</dbReference>
<protein>
    <submittedName>
        <fullName evidence="10">Acyltransferase domain-containing protein</fullName>
    </submittedName>
</protein>
<keyword evidence="5" id="KW-0511">Multifunctional enzyme</keyword>
<dbReference type="SMART" id="SM01294">
    <property type="entry name" value="PKS_PP_betabranch"/>
    <property type="match status" value="1"/>
</dbReference>
<dbReference type="Gene3D" id="3.40.47.10">
    <property type="match status" value="2"/>
</dbReference>
<accession>A0ABT1V4E5</accession>
<dbReference type="SUPFAM" id="SSF52151">
    <property type="entry name" value="FabD/lysophospholipase-like"/>
    <property type="match status" value="2"/>
</dbReference>
<dbReference type="InterPro" id="IPR020841">
    <property type="entry name" value="PKS_Beta-ketoAc_synthase_dom"/>
</dbReference>
<dbReference type="InterPro" id="IPR006162">
    <property type="entry name" value="Ppantetheine_attach_site"/>
</dbReference>
<keyword evidence="6 10" id="KW-0012">Acyltransferase</keyword>
<dbReference type="CDD" id="cd00833">
    <property type="entry name" value="PKS"/>
    <property type="match status" value="2"/>
</dbReference>
<organism evidence="10 11">
    <name type="scientific">Streptomyces rugosispiralis</name>
    <dbReference type="NCBI Taxonomy" id="2967341"/>
    <lineage>
        <taxon>Bacteria</taxon>
        <taxon>Bacillati</taxon>
        <taxon>Actinomycetota</taxon>
        <taxon>Actinomycetes</taxon>
        <taxon>Kitasatosporales</taxon>
        <taxon>Streptomycetaceae</taxon>
        <taxon>Streptomyces</taxon>
    </lineage>
</organism>
<dbReference type="InterPro" id="IPR032821">
    <property type="entry name" value="PKS_assoc"/>
</dbReference>
<dbReference type="InterPro" id="IPR016039">
    <property type="entry name" value="Thiolase-like"/>
</dbReference>
<dbReference type="Gene3D" id="1.10.1200.10">
    <property type="entry name" value="ACP-like"/>
    <property type="match status" value="1"/>
</dbReference>
<dbReference type="PROSITE" id="PS00606">
    <property type="entry name" value="KS3_1"/>
    <property type="match status" value="1"/>
</dbReference>
<dbReference type="SUPFAM" id="SSF55048">
    <property type="entry name" value="Probable ACP-binding domain of malonyl-CoA ACP transacylase"/>
    <property type="match status" value="1"/>
</dbReference>
<evidence type="ECO:0000256" key="2">
    <source>
        <dbReference type="ARBA" id="ARBA00022553"/>
    </source>
</evidence>
<evidence type="ECO:0000256" key="7">
    <source>
        <dbReference type="SAM" id="MobiDB-lite"/>
    </source>
</evidence>